<evidence type="ECO:0000256" key="8">
    <source>
        <dbReference type="ARBA" id="ARBA00023136"/>
    </source>
</evidence>
<evidence type="ECO:0000256" key="1">
    <source>
        <dbReference type="ARBA" id="ARBA00002838"/>
    </source>
</evidence>
<feature type="compositionally biased region" description="Basic and acidic residues" evidence="10">
    <location>
        <begin position="144"/>
        <end position="153"/>
    </location>
</feature>
<dbReference type="AlphaFoldDB" id="A0A147B6J3"/>
<name>A0A147B6J3_9ACAR</name>
<feature type="compositionally biased region" description="Polar residues" evidence="10">
    <location>
        <begin position="154"/>
        <end position="163"/>
    </location>
</feature>
<evidence type="ECO:0000256" key="6">
    <source>
        <dbReference type="ARBA" id="ARBA00022824"/>
    </source>
</evidence>
<dbReference type="PANTHER" id="PTHR13399">
    <property type="entry name" value="TRANSLOCON-ASSOCIATED PROTEIN TRAP , GAMMA SUBUNIT"/>
    <property type="match status" value="1"/>
</dbReference>
<feature type="region of interest" description="Disordered" evidence="10">
    <location>
        <begin position="138"/>
        <end position="163"/>
    </location>
</feature>
<organism evidence="12">
    <name type="scientific">Alectorobius mimon</name>
    <dbReference type="NCBI Taxonomy" id="360319"/>
    <lineage>
        <taxon>Eukaryota</taxon>
        <taxon>Metazoa</taxon>
        <taxon>Ecdysozoa</taxon>
        <taxon>Arthropoda</taxon>
        <taxon>Chelicerata</taxon>
        <taxon>Arachnida</taxon>
        <taxon>Acari</taxon>
        <taxon>Parasitiformes</taxon>
        <taxon>Ixodida</taxon>
        <taxon>Ixodoidea</taxon>
        <taxon>Argasidae</taxon>
        <taxon>Ornithodorinae</taxon>
        <taxon>Alectorobius</taxon>
    </lineage>
</organism>
<dbReference type="Pfam" id="PF07074">
    <property type="entry name" value="TRAP-gamma"/>
    <property type="match status" value="1"/>
</dbReference>
<dbReference type="InterPro" id="IPR009779">
    <property type="entry name" value="SSR3"/>
</dbReference>
<feature type="transmembrane region" description="Helical" evidence="11">
    <location>
        <begin position="20"/>
        <end position="39"/>
    </location>
</feature>
<evidence type="ECO:0000256" key="2">
    <source>
        <dbReference type="ARBA" id="ARBA00004477"/>
    </source>
</evidence>
<feature type="compositionally biased region" description="Low complexity" evidence="10">
    <location>
        <begin position="98"/>
        <end position="115"/>
    </location>
</feature>
<comment type="similarity">
    <text evidence="3">Belongs to the TRAP-gamma family.</text>
</comment>
<feature type="non-terminal residue" evidence="12">
    <location>
        <position position="163"/>
    </location>
</feature>
<feature type="compositionally biased region" description="Basic residues" evidence="10">
    <location>
        <begin position="72"/>
        <end position="87"/>
    </location>
</feature>
<keyword evidence="7 11" id="KW-1133">Transmembrane helix</keyword>
<keyword evidence="8 11" id="KW-0472">Membrane</keyword>
<accession>A0A147B6J3</accession>
<evidence type="ECO:0000256" key="10">
    <source>
        <dbReference type="SAM" id="MobiDB-lite"/>
    </source>
</evidence>
<dbReference type="GO" id="GO:0005789">
    <property type="term" value="C:endoplasmic reticulum membrane"/>
    <property type="evidence" value="ECO:0007669"/>
    <property type="project" value="UniProtKB-SubCell"/>
</dbReference>
<evidence type="ECO:0000256" key="4">
    <source>
        <dbReference type="ARBA" id="ARBA00022231"/>
    </source>
</evidence>
<keyword evidence="5 11" id="KW-0812">Transmembrane</keyword>
<keyword evidence="6" id="KW-0256">Endoplasmic reticulum</keyword>
<comment type="function">
    <text evidence="1">TRAP proteins are part of a complex whose function is to bind calcium to the ER membrane and thereby regulate the retention of ER resident proteins.</text>
</comment>
<reference evidence="12" key="1">
    <citation type="submission" date="2016-03" db="EMBL/GenBank/DDBJ databases">
        <title>Gut transcriptome analysis on engorged females of Ornithodoros mimon (Acari: Argasidae) and phylogenetic inferences of soft ticks.</title>
        <authorList>
            <person name="Landulfo G.A."/>
            <person name="Giovanni D."/>
            <person name="Carvalho E."/>
            <person name="Junqueira-de-Azevedo I."/>
            <person name="Patane J."/>
            <person name="Mendoca R."/>
            <person name="Barros-Battesti D."/>
        </authorList>
    </citation>
    <scope>NUCLEOTIDE SEQUENCE</scope>
    <source>
        <strain evidence="12">Females</strain>
        <tissue evidence="12">Gut</tissue>
    </source>
</reference>
<evidence type="ECO:0000256" key="9">
    <source>
        <dbReference type="ARBA" id="ARBA00030917"/>
    </source>
</evidence>
<comment type="subcellular location">
    <subcellularLocation>
        <location evidence="2">Endoplasmic reticulum membrane</location>
        <topology evidence="2">Multi-pass membrane protein</topology>
    </subcellularLocation>
</comment>
<protein>
    <recommendedName>
        <fullName evidence="4">Translocon-associated protein subunit gamma</fullName>
    </recommendedName>
    <alternativeName>
        <fullName evidence="9">Signal sequence receptor subunit gamma</fullName>
    </alternativeName>
</protein>
<evidence type="ECO:0000256" key="11">
    <source>
        <dbReference type="SAM" id="Phobius"/>
    </source>
</evidence>
<proteinExistence type="inferred from homology"/>
<dbReference type="PANTHER" id="PTHR13399:SF2">
    <property type="entry name" value="TRANSLOCON-ASSOCIATED PROTEIN SUBUNIT GAMMA"/>
    <property type="match status" value="1"/>
</dbReference>
<evidence type="ECO:0000313" key="12">
    <source>
        <dbReference type="EMBL" id="JAR86381.1"/>
    </source>
</evidence>
<evidence type="ECO:0000256" key="7">
    <source>
        <dbReference type="ARBA" id="ARBA00022989"/>
    </source>
</evidence>
<dbReference type="EMBL" id="GEIB01002117">
    <property type="protein sequence ID" value="JAR86381.1"/>
    <property type="molecule type" value="Transcribed_RNA"/>
</dbReference>
<sequence length="163" mass="18716">SPLFQYGYFWRIHQMDLYQSAIIFTVMTLVSTWLIALAYKNVKFVLKHKVAQKREDAVNREIMKKLSDDKKMSKKERMRGSFGRRTRWPTTKRPPSPSSTTTPSSSRSSSSPRSTCSGHSAQVSTTYSLLVAHLDSWRCSPQDPNRRARKAETSFENNKSGLH</sequence>
<dbReference type="GO" id="GO:0006614">
    <property type="term" value="P:SRP-dependent cotranslational protein targeting to membrane"/>
    <property type="evidence" value="ECO:0007669"/>
    <property type="project" value="InterPro"/>
</dbReference>
<evidence type="ECO:0000256" key="5">
    <source>
        <dbReference type="ARBA" id="ARBA00022692"/>
    </source>
</evidence>
<feature type="non-terminal residue" evidence="12">
    <location>
        <position position="1"/>
    </location>
</feature>
<evidence type="ECO:0000256" key="3">
    <source>
        <dbReference type="ARBA" id="ARBA00007990"/>
    </source>
</evidence>
<feature type="region of interest" description="Disordered" evidence="10">
    <location>
        <begin position="63"/>
        <end position="119"/>
    </location>
</feature>